<dbReference type="InterPro" id="IPR045010">
    <property type="entry name" value="MDR_fam"/>
</dbReference>
<dbReference type="AlphaFoldDB" id="A0A444XJL9"/>
<evidence type="ECO:0000256" key="1">
    <source>
        <dbReference type="ARBA" id="ARBA00023002"/>
    </source>
</evidence>
<dbReference type="Gene3D" id="3.40.50.720">
    <property type="entry name" value="NAD(P)-binding Rossmann-like Domain"/>
    <property type="match status" value="1"/>
</dbReference>
<dbReference type="SUPFAM" id="SSF51735">
    <property type="entry name" value="NAD(P)-binding Rossmann-fold domains"/>
    <property type="match status" value="1"/>
</dbReference>
<dbReference type="STRING" id="3818.A0A444XJL9"/>
<gene>
    <name evidence="3" type="ORF">Ahy_B09g096282</name>
</gene>
<proteinExistence type="predicted"/>
<evidence type="ECO:0000313" key="4">
    <source>
        <dbReference type="Proteomes" id="UP000289738"/>
    </source>
</evidence>
<dbReference type="PANTHER" id="PTHR43205:SF12">
    <property type="entry name" value="OS06G0602900 PROTEIN"/>
    <property type="match status" value="1"/>
</dbReference>
<keyword evidence="1" id="KW-0560">Oxidoreductase</keyword>
<dbReference type="GO" id="GO:0016628">
    <property type="term" value="F:oxidoreductase activity, acting on the CH-CH group of donors, NAD or NADP as acceptor"/>
    <property type="evidence" value="ECO:0007669"/>
    <property type="project" value="InterPro"/>
</dbReference>
<dbReference type="Gene3D" id="3.90.180.10">
    <property type="entry name" value="Medium-chain alcohol dehydrogenases, catalytic domain"/>
    <property type="match status" value="1"/>
</dbReference>
<dbReference type="FunFam" id="3.40.50.720:FF:000121">
    <property type="entry name" value="Prostaglandin reductase 2"/>
    <property type="match status" value="1"/>
</dbReference>
<evidence type="ECO:0000259" key="2">
    <source>
        <dbReference type="Pfam" id="PF00107"/>
    </source>
</evidence>
<dbReference type="InterPro" id="IPR013149">
    <property type="entry name" value="ADH-like_C"/>
</dbReference>
<comment type="caution">
    <text evidence="3">The sequence shown here is derived from an EMBL/GenBank/DDBJ whole genome shotgun (WGS) entry which is preliminary data.</text>
</comment>
<feature type="domain" description="Alcohol dehydrogenase-like C-terminal" evidence="2">
    <location>
        <begin position="103"/>
        <end position="233"/>
    </location>
</feature>
<dbReference type="Proteomes" id="UP000289738">
    <property type="component" value="Chromosome B09"/>
</dbReference>
<organism evidence="3 4">
    <name type="scientific">Arachis hypogaea</name>
    <name type="common">Peanut</name>
    <dbReference type="NCBI Taxonomy" id="3818"/>
    <lineage>
        <taxon>Eukaryota</taxon>
        <taxon>Viridiplantae</taxon>
        <taxon>Streptophyta</taxon>
        <taxon>Embryophyta</taxon>
        <taxon>Tracheophyta</taxon>
        <taxon>Spermatophyta</taxon>
        <taxon>Magnoliopsida</taxon>
        <taxon>eudicotyledons</taxon>
        <taxon>Gunneridae</taxon>
        <taxon>Pentapetalae</taxon>
        <taxon>rosids</taxon>
        <taxon>fabids</taxon>
        <taxon>Fabales</taxon>
        <taxon>Fabaceae</taxon>
        <taxon>Papilionoideae</taxon>
        <taxon>50 kb inversion clade</taxon>
        <taxon>dalbergioids sensu lato</taxon>
        <taxon>Dalbergieae</taxon>
        <taxon>Pterocarpus clade</taxon>
        <taxon>Arachis</taxon>
    </lineage>
</organism>
<name>A0A444XJL9_ARAHY</name>
<sequence>MLCVDVFTFQAIDGPVIGKVVASGNNKFVKGDLVLGVFTWAEYCFVKETTIMRKLEPSEFPLSYHLGVLGKLFINYMAHVGFFELCKPKRGEKVFVSAACGSIGSLVGQYAKLFGCYVVGCVGSQNKVAFLKDKLVFDDAFNYKEETDQSSTLRRYFPEGIDIYFDNVGGKMLEAVIDNMNTFGRVAVCGATSEYIDIRKRASLDLVNVIYKRIIIQGFLTPDLMIHHFQNFMIKTSNYLRTGELQVTEDISLGIESVPSAFVGLFNGNNIGKKIVRLVEEEE</sequence>
<dbReference type="InterPro" id="IPR011032">
    <property type="entry name" value="GroES-like_sf"/>
</dbReference>
<dbReference type="EMBL" id="SDMP01000019">
    <property type="protein sequence ID" value="RYQ89873.1"/>
    <property type="molecule type" value="Genomic_DNA"/>
</dbReference>
<evidence type="ECO:0000313" key="3">
    <source>
        <dbReference type="EMBL" id="RYQ89873.1"/>
    </source>
</evidence>
<dbReference type="SUPFAM" id="SSF50129">
    <property type="entry name" value="GroES-like"/>
    <property type="match status" value="1"/>
</dbReference>
<dbReference type="PANTHER" id="PTHR43205">
    <property type="entry name" value="PROSTAGLANDIN REDUCTASE"/>
    <property type="match status" value="1"/>
</dbReference>
<dbReference type="InterPro" id="IPR036291">
    <property type="entry name" value="NAD(P)-bd_dom_sf"/>
</dbReference>
<accession>A0A444XJL9</accession>
<dbReference type="Pfam" id="PF00107">
    <property type="entry name" value="ADH_zinc_N"/>
    <property type="match status" value="1"/>
</dbReference>
<keyword evidence="4" id="KW-1185">Reference proteome</keyword>
<reference evidence="3 4" key="1">
    <citation type="submission" date="2019-01" db="EMBL/GenBank/DDBJ databases">
        <title>Sequencing of cultivated peanut Arachis hypogaea provides insights into genome evolution and oil improvement.</title>
        <authorList>
            <person name="Chen X."/>
        </authorList>
    </citation>
    <scope>NUCLEOTIDE SEQUENCE [LARGE SCALE GENOMIC DNA]</scope>
    <source>
        <strain evidence="4">cv. Fuhuasheng</strain>
        <tissue evidence="3">Leaves</tissue>
    </source>
</reference>
<protein>
    <recommendedName>
        <fullName evidence="2">Alcohol dehydrogenase-like C-terminal domain-containing protein</fullName>
    </recommendedName>
</protein>